<evidence type="ECO:0000259" key="12">
    <source>
        <dbReference type="Pfam" id="PF20452"/>
    </source>
</evidence>
<keyword evidence="4" id="KW-0238">DNA-binding</keyword>
<keyword evidence="7" id="KW-0539">Nucleus</keyword>
<comment type="subcellular location">
    <subcellularLocation>
        <location evidence="1">Nucleus</location>
    </subcellularLocation>
</comment>
<evidence type="ECO:0000256" key="2">
    <source>
        <dbReference type="ARBA" id="ARBA00007214"/>
    </source>
</evidence>
<dbReference type="GO" id="GO:0005634">
    <property type="term" value="C:nucleus"/>
    <property type="evidence" value="ECO:0007669"/>
    <property type="project" value="UniProtKB-SubCell"/>
</dbReference>
<dbReference type="PANTHER" id="PTHR31713">
    <property type="entry name" value="OS02G0177800 PROTEIN"/>
    <property type="match status" value="1"/>
</dbReference>
<feature type="domain" description="Calmodulin binding protein central" evidence="11">
    <location>
        <begin position="252"/>
        <end position="316"/>
    </location>
</feature>
<proteinExistence type="inferred from homology"/>
<feature type="transmembrane region" description="Helical" evidence="9">
    <location>
        <begin position="425"/>
        <end position="447"/>
    </location>
</feature>
<evidence type="ECO:0000256" key="4">
    <source>
        <dbReference type="ARBA" id="ARBA00023125"/>
    </source>
</evidence>
<sequence length="450" mass="51699">MVSKKQSPQKHQGSGKVPIQKENWSHGDTKHASISCPRNAVNALWMSDHASYWENFLRKVVREVVEQKILGKAHLFQRKRVNEAGISGVKPLKLCFINKLPDTIFTRSNIIAEDETPLQIALIDVGSESVVSDGPLSSLKIEIYVLDGDFGSCGSEDWNEDEFNSNILRERDGKEPLLIGERIITLKNGVGCITKLAFSDNSRWQRSRRFRIGVRVLQPISNGEKIQEGRSEPFVVKDNRGEPYKKHYPPYLNDDIWRLKNIAKERKFHNQLSLHGIHKVKDLLRLYITNEPSLYEMFGNISRKSWLAITEHAKTCVIDDYKLYSYHSEELQIGLLFNSIYILVGVTFDWQNYYSPDTLPPKEKHLVEIVKQRAYRNVNNLKLIDDTKLNCLNLAACLKARQSDTPDQGLQHINISTAQGICNGIIFLLFHYLLYCIIHLLTCFVHINQQ</sequence>
<dbReference type="Pfam" id="PF20452">
    <property type="entry name" value="Calmod_bind_C"/>
    <property type="match status" value="1"/>
</dbReference>
<dbReference type="GO" id="GO:0005516">
    <property type="term" value="F:calmodulin binding"/>
    <property type="evidence" value="ECO:0007669"/>
    <property type="project" value="InterPro"/>
</dbReference>
<evidence type="ECO:0000256" key="1">
    <source>
        <dbReference type="ARBA" id="ARBA00004123"/>
    </source>
</evidence>
<evidence type="ECO:0000256" key="7">
    <source>
        <dbReference type="ARBA" id="ARBA00023242"/>
    </source>
</evidence>
<reference evidence="13 14" key="1">
    <citation type="journal article" date="2012" name="Nat. Biotechnol.">
        <title>Draft genome sequence of pigeonpea (Cajanus cajan), an orphan legume crop of resource-poor farmers.</title>
        <authorList>
            <person name="Varshney R.K."/>
            <person name="Chen W."/>
            <person name="Li Y."/>
            <person name="Bharti A.K."/>
            <person name="Saxena R.K."/>
            <person name="Schlueter J.A."/>
            <person name="Donoghue M.T."/>
            <person name="Azam S."/>
            <person name="Fan G."/>
            <person name="Whaley A.M."/>
            <person name="Farmer A.D."/>
            <person name="Sheridan J."/>
            <person name="Iwata A."/>
            <person name="Tuteja R."/>
            <person name="Penmetsa R.V."/>
            <person name="Wu W."/>
            <person name="Upadhyaya H.D."/>
            <person name="Yang S.P."/>
            <person name="Shah T."/>
            <person name="Saxena K.B."/>
            <person name="Michael T."/>
            <person name="McCombie W.R."/>
            <person name="Yang B."/>
            <person name="Zhang G."/>
            <person name="Yang H."/>
            <person name="Wang J."/>
            <person name="Spillane C."/>
            <person name="Cook D.R."/>
            <person name="May G.D."/>
            <person name="Xu X."/>
            <person name="Jackson S.A."/>
        </authorList>
    </citation>
    <scope>NUCLEOTIDE SEQUENCE [LARGE SCALE GENOMIC DNA]</scope>
    <source>
        <strain evidence="14">cv. Asha</strain>
    </source>
</reference>
<dbReference type="Gramene" id="C.cajan_10244.t">
    <property type="protein sequence ID" value="C.cajan_10244.t"/>
    <property type="gene ID" value="C.cajan_10244"/>
</dbReference>
<keyword evidence="9" id="KW-1133">Transmembrane helix</keyword>
<organism evidence="13 14">
    <name type="scientific">Cajanus cajan</name>
    <name type="common">Pigeon pea</name>
    <name type="synonym">Cajanus indicus</name>
    <dbReference type="NCBI Taxonomy" id="3821"/>
    <lineage>
        <taxon>Eukaryota</taxon>
        <taxon>Viridiplantae</taxon>
        <taxon>Streptophyta</taxon>
        <taxon>Embryophyta</taxon>
        <taxon>Tracheophyta</taxon>
        <taxon>Spermatophyta</taxon>
        <taxon>Magnoliopsida</taxon>
        <taxon>eudicotyledons</taxon>
        <taxon>Gunneridae</taxon>
        <taxon>Pentapetalae</taxon>
        <taxon>rosids</taxon>
        <taxon>fabids</taxon>
        <taxon>Fabales</taxon>
        <taxon>Fabaceae</taxon>
        <taxon>Papilionoideae</taxon>
        <taxon>50 kb inversion clade</taxon>
        <taxon>NPAAA clade</taxon>
        <taxon>indigoferoid/millettioid clade</taxon>
        <taxon>Phaseoleae</taxon>
        <taxon>Cajanus</taxon>
    </lineage>
</organism>
<keyword evidence="3" id="KW-0805">Transcription regulation</keyword>
<dbReference type="STRING" id="3821.A0A151TW70"/>
<evidence type="ECO:0000256" key="8">
    <source>
        <dbReference type="SAM" id="MobiDB-lite"/>
    </source>
</evidence>
<dbReference type="AlphaFoldDB" id="A0A151TW70"/>
<gene>
    <name evidence="13" type="ORF">KK1_010536</name>
</gene>
<dbReference type="GO" id="GO:0043565">
    <property type="term" value="F:sequence-specific DNA binding"/>
    <property type="evidence" value="ECO:0007669"/>
    <property type="project" value="TreeGrafter"/>
</dbReference>
<keyword evidence="9" id="KW-0812">Transmembrane</keyword>
<keyword evidence="5" id="KW-0010">Activator</keyword>
<dbReference type="Pfam" id="PF20451">
    <property type="entry name" value="Calmod_bind_M"/>
    <property type="match status" value="1"/>
</dbReference>
<keyword evidence="14" id="KW-1185">Reference proteome</keyword>
<feature type="domain" description="Calmodulin binding protein-like N-terminal" evidence="10">
    <location>
        <begin position="92"/>
        <end position="239"/>
    </location>
</feature>
<evidence type="ECO:0000259" key="10">
    <source>
        <dbReference type="Pfam" id="PF07887"/>
    </source>
</evidence>
<comment type="similarity">
    <text evidence="2">Belongs to the plant ACBP60 protein family.</text>
</comment>
<evidence type="ECO:0008006" key="15">
    <source>
        <dbReference type="Google" id="ProtNLM"/>
    </source>
</evidence>
<evidence type="ECO:0000259" key="11">
    <source>
        <dbReference type="Pfam" id="PF20451"/>
    </source>
</evidence>
<dbReference type="Proteomes" id="UP000075243">
    <property type="component" value="Chromosome 3"/>
</dbReference>
<name>A0A151TW70_CAJCA</name>
<dbReference type="Pfam" id="PF07887">
    <property type="entry name" value="Calmodulin_bind"/>
    <property type="match status" value="1"/>
</dbReference>
<dbReference type="OMA" id="HITRRGN"/>
<dbReference type="GO" id="GO:0080142">
    <property type="term" value="P:regulation of salicylic acid biosynthetic process"/>
    <property type="evidence" value="ECO:0007669"/>
    <property type="project" value="TreeGrafter"/>
</dbReference>
<keyword evidence="6" id="KW-0804">Transcription</keyword>
<evidence type="ECO:0000256" key="6">
    <source>
        <dbReference type="ARBA" id="ARBA00023163"/>
    </source>
</evidence>
<protein>
    <recommendedName>
        <fullName evidence="15">Calmodulin-binding protein 60 D</fullName>
    </recommendedName>
</protein>
<feature type="region of interest" description="Disordered" evidence="8">
    <location>
        <begin position="1"/>
        <end position="23"/>
    </location>
</feature>
<evidence type="ECO:0000256" key="9">
    <source>
        <dbReference type="SAM" id="Phobius"/>
    </source>
</evidence>
<dbReference type="InterPro" id="IPR046829">
    <property type="entry name" value="Calmod_bind_C"/>
</dbReference>
<evidence type="ECO:0000256" key="5">
    <source>
        <dbReference type="ARBA" id="ARBA00023159"/>
    </source>
</evidence>
<dbReference type="EMBL" id="CM003605">
    <property type="protein sequence ID" value="KYP71285.1"/>
    <property type="molecule type" value="Genomic_DNA"/>
</dbReference>
<evidence type="ECO:0000313" key="14">
    <source>
        <dbReference type="Proteomes" id="UP000075243"/>
    </source>
</evidence>
<dbReference type="InterPro" id="IPR046831">
    <property type="entry name" value="Calmodulin_bind_N"/>
</dbReference>
<dbReference type="InterPro" id="IPR012416">
    <property type="entry name" value="CBP60"/>
</dbReference>
<dbReference type="GO" id="GO:0003700">
    <property type="term" value="F:DNA-binding transcription factor activity"/>
    <property type="evidence" value="ECO:0007669"/>
    <property type="project" value="TreeGrafter"/>
</dbReference>
<dbReference type="PANTHER" id="PTHR31713:SF92">
    <property type="entry name" value="CALMODULIN-BINDING PROTEIN"/>
    <property type="match status" value="1"/>
</dbReference>
<evidence type="ECO:0000313" key="13">
    <source>
        <dbReference type="EMBL" id="KYP71285.1"/>
    </source>
</evidence>
<dbReference type="InterPro" id="IPR046830">
    <property type="entry name" value="Calmod_bind_M"/>
</dbReference>
<feature type="compositionally biased region" description="Polar residues" evidence="8">
    <location>
        <begin position="1"/>
        <end position="12"/>
    </location>
</feature>
<accession>A0A151TW70</accession>
<evidence type="ECO:0000256" key="3">
    <source>
        <dbReference type="ARBA" id="ARBA00023015"/>
    </source>
</evidence>
<feature type="domain" description="Calmodulin binding protein C-terminal" evidence="12">
    <location>
        <begin position="322"/>
        <end position="382"/>
    </location>
</feature>
<keyword evidence="9" id="KW-0472">Membrane</keyword>